<feature type="domain" description="RING-type" evidence="7">
    <location>
        <begin position="845"/>
        <end position="886"/>
    </location>
</feature>
<keyword evidence="6" id="KW-0812">Transmembrane</keyword>
<protein>
    <recommendedName>
        <fullName evidence="7">RING-type domain-containing protein</fullName>
    </recommendedName>
</protein>
<dbReference type="Pfam" id="PF13639">
    <property type="entry name" value="zf-RING_2"/>
    <property type="match status" value="1"/>
</dbReference>
<proteinExistence type="predicted"/>
<dbReference type="Gene3D" id="3.30.40.10">
    <property type="entry name" value="Zinc/RING finger domain, C3HC4 (zinc finger)"/>
    <property type="match status" value="1"/>
</dbReference>
<feature type="region of interest" description="Disordered" evidence="5">
    <location>
        <begin position="602"/>
        <end position="624"/>
    </location>
</feature>
<feature type="transmembrane region" description="Helical" evidence="6">
    <location>
        <begin position="764"/>
        <end position="790"/>
    </location>
</feature>
<keyword evidence="6" id="KW-1133">Transmembrane helix</keyword>
<dbReference type="SMART" id="SM00184">
    <property type="entry name" value="RING"/>
    <property type="match status" value="1"/>
</dbReference>
<dbReference type="InterPro" id="IPR013083">
    <property type="entry name" value="Znf_RING/FYVE/PHD"/>
</dbReference>
<evidence type="ECO:0000256" key="2">
    <source>
        <dbReference type="ARBA" id="ARBA00022771"/>
    </source>
</evidence>
<dbReference type="InterPro" id="IPR001841">
    <property type="entry name" value="Znf_RING"/>
</dbReference>
<reference evidence="8" key="1">
    <citation type="submission" date="2021-01" db="EMBL/GenBank/DDBJ databases">
        <authorList>
            <person name="Corre E."/>
            <person name="Pelletier E."/>
            <person name="Niang G."/>
            <person name="Scheremetjew M."/>
            <person name="Finn R."/>
            <person name="Kale V."/>
            <person name="Holt S."/>
            <person name="Cochrane G."/>
            <person name="Meng A."/>
            <person name="Brown T."/>
            <person name="Cohen L."/>
        </authorList>
    </citation>
    <scope>NUCLEOTIDE SEQUENCE</scope>
    <source>
        <strain evidence="8">MM31A-1</strain>
    </source>
</reference>
<dbReference type="SUPFAM" id="SSF57850">
    <property type="entry name" value="RING/U-box"/>
    <property type="match status" value="1"/>
</dbReference>
<keyword evidence="1" id="KW-0479">Metal-binding</keyword>
<dbReference type="AlphaFoldDB" id="A0A7S3Q2V0"/>
<feature type="transmembrane region" description="Helical" evidence="6">
    <location>
        <begin position="721"/>
        <end position="744"/>
    </location>
</feature>
<dbReference type="PANTHER" id="PTHR45969">
    <property type="entry name" value="RING ZINC FINGER PROTEIN-RELATED"/>
    <property type="match status" value="1"/>
</dbReference>
<dbReference type="PANTHER" id="PTHR45969:SF71">
    <property type="entry name" value="CHROMOSOME UNDETERMINED SCAFFOLD_5, WHOLE GENOME SHOTGUN SEQUENCE"/>
    <property type="match status" value="1"/>
</dbReference>
<keyword evidence="2 4" id="KW-0863">Zinc-finger</keyword>
<accession>A0A7S3Q2V0</accession>
<feature type="compositionally biased region" description="Low complexity" evidence="5">
    <location>
        <begin position="320"/>
        <end position="338"/>
    </location>
</feature>
<feature type="region of interest" description="Disordered" evidence="5">
    <location>
        <begin position="311"/>
        <end position="338"/>
    </location>
</feature>
<feature type="compositionally biased region" description="Basic and acidic residues" evidence="5">
    <location>
        <begin position="1"/>
        <end position="41"/>
    </location>
</feature>
<feature type="transmembrane region" description="Helical" evidence="6">
    <location>
        <begin position="639"/>
        <end position="662"/>
    </location>
</feature>
<sequence>MMKDKKDTVNIRKEGESELSRCRQMGNEKDSSSNELRRPDPPVENSPQMILRTDETSGTLMGQISNPPATRTCNLASKENASSMAKNLELKIQISTSPSFNNENTQSSLADSSVESYHSLVGDERDRLLPTRIDDILNGEMKSSCHDGIEMEIFRGTRNRSHGGYHRWPSPPGCHCDAGGLSHHSEEGFDILSEDFIGQSLKDQQDECQKIQNENGESHLEDPLAECNSHSPASASYLNGSLNLSLSISLPKNQMRNRIGSADADAEYRKGVLSSSNFDVSPMRARSFTSPPEIILSSVDNNSSRQNFQEFGQTSYRSQSTNADTNSTSRRSSSSLLSSLDSGMNTLRRWMNSQTYVLGHAPDAAMIPRQSNAVLDVSLDGEREEQIMTDPENSVHQMPDRIHSRSYNGSRSTALDNIWESINDGTATSVSTGTNNSADEVGGGGAYSATSMSYPQTIEEEEESSATRQRAFSEPERPNRLWMAFSRRRRNRGSERNRDGNRDISRLRHVHNAHDVFNPGTFYEERSHSDATVNLVDATASSSMQSTPPFINSLHQERSSNSLPFELISDIDHSSHSRLDRVPPRLEDEDDLGNVREHAITMQSPPQDSQSSRSQVHQQHNADPNREARRTWIVINQRFQLFAVLVGITFSLLRFSIMITWVVLTSAYVVSIDEECDLPLKLYFWFATFQLILDVFRKDIMRYIFRFDASRVDHHNVPSRVIFYNLAYITYAMLVLRLGIRVIFLSEGGCRHTATKLFNTTRVYVIMSVCAWMLILFGYFIPFCAVAIVLTRNGYSPAVDGDAHSADTHNRFGVFPGVNSAPPGCIDRLKVLKLDDFLSEYPRECCICMTDFTTSDIIVATECEHVFHRRCCQEWLKQARTCPVCRSDIPSSLGVEDEEALEETVLDHRGGSIFTTGPFRSQDLQRELLNLVSMFTRDPTRIR</sequence>
<keyword evidence="3" id="KW-0862">Zinc</keyword>
<feature type="region of interest" description="Disordered" evidence="5">
    <location>
        <begin position="430"/>
        <end position="507"/>
    </location>
</feature>
<organism evidence="8">
    <name type="scientific">Chaetoceros debilis</name>
    <dbReference type="NCBI Taxonomy" id="122233"/>
    <lineage>
        <taxon>Eukaryota</taxon>
        <taxon>Sar</taxon>
        <taxon>Stramenopiles</taxon>
        <taxon>Ochrophyta</taxon>
        <taxon>Bacillariophyta</taxon>
        <taxon>Coscinodiscophyceae</taxon>
        <taxon>Chaetocerotophycidae</taxon>
        <taxon>Chaetocerotales</taxon>
        <taxon>Chaetocerotaceae</taxon>
        <taxon>Chaetoceros</taxon>
    </lineage>
</organism>
<gene>
    <name evidence="8" type="ORF">CDEB00056_LOCUS8952</name>
</gene>
<evidence type="ECO:0000259" key="7">
    <source>
        <dbReference type="PROSITE" id="PS50089"/>
    </source>
</evidence>
<feature type="compositionally biased region" description="Basic and acidic residues" evidence="5">
    <location>
        <begin position="492"/>
        <end position="506"/>
    </location>
</feature>
<feature type="region of interest" description="Disordered" evidence="5">
    <location>
        <begin position="1"/>
        <end position="50"/>
    </location>
</feature>
<dbReference type="EMBL" id="HBIO01011501">
    <property type="protein sequence ID" value="CAE0464111.1"/>
    <property type="molecule type" value="Transcribed_RNA"/>
</dbReference>
<evidence type="ECO:0000256" key="6">
    <source>
        <dbReference type="SAM" id="Phobius"/>
    </source>
</evidence>
<evidence type="ECO:0000256" key="1">
    <source>
        <dbReference type="ARBA" id="ARBA00022723"/>
    </source>
</evidence>
<dbReference type="PROSITE" id="PS50089">
    <property type="entry name" value="ZF_RING_2"/>
    <property type="match status" value="1"/>
</dbReference>
<evidence type="ECO:0000256" key="3">
    <source>
        <dbReference type="ARBA" id="ARBA00022833"/>
    </source>
</evidence>
<keyword evidence="6" id="KW-0472">Membrane</keyword>
<dbReference type="GO" id="GO:0008270">
    <property type="term" value="F:zinc ion binding"/>
    <property type="evidence" value="ECO:0007669"/>
    <property type="project" value="UniProtKB-KW"/>
</dbReference>
<feature type="compositionally biased region" description="Low complexity" evidence="5">
    <location>
        <begin position="603"/>
        <end position="619"/>
    </location>
</feature>
<name>A0A7S3Q2V0_9STRA</name>
<evidence type="ECO:0000256" key="5">
    <source>
        <dbReference type="SAM" id="MobiDB-lite"/>
    </source>
</evidence>
<evidence type="ECO:0000313" key="8">
    <source>
        <dbReference type="EMBL" id="CAE0464111.1"/>
    </source>
</evidence>
<evidence type="ECO:0000256" key="4">
    <source>
        <dbReference type="PROSITE-ProRule" id="PRU00175"/>
    </source>
</evidence>